<dbReference type="InterPro" id="IPR013155">
    <property type="entry name" value="M/V/L/I-tRNA-synth_anticd-bd"/>
</dbReference>
<evidence type="ECO:0000256" key="1">
    <source>
        <dbReference type="ARBA" id="ARBA00004496"/>
    </source>
</evidence>
<dbReference type="NCBIfam" id="TIGR00422">
    <property type="entry name" value="valS"/>
    <property type="match status" value="1"/>
</dbReference>
<evidence type="ECO:0000256" key="6">
    <source>
        <dbReference type="ARBA" id="ARBA00022741"/>
    </source>
</evidence>
<dbReference type="GO" id="GO:0006438">
    <property type="term" value="P:valyl-tRNA aminoacylation"/>
    <property type="evidence" value="ECO:0007669"/>
    <property type="project" value="UniProtKB-UniRule"/>
</dbReference>
<protein>
    <recommendedName>
        <fullName evidence="3 11">Valine--tRNA ligase</fullName>
        <ecNumber evidence="3 11">6.1.1.9</ecNumber>
    </recommendedName>
</protein>
<dbReference type="Pfam" id="PF08264">
    <property type="entry name" value="Anticodon_1"/>
    <property type="match status" value="1"/>
</dbReference>
<evidence type="ECO:0000313" key="16">
    <source>
        <dbReference type="Proteomes" id="UP000178179"/>
    </source>
</evidence>
<keyword evidence="5 12" id="KW-0436">Ligase</keyword>
<evidence type="ECO:0000256" key="7">
    <source>
        <dbReference type="ARBA" id="ARBA00022840"/>
    </source>
</evidence>
<dbReference type="EC" id="6.1.1.9" evidence="3 11"/>
<dbReference type="Proteomes" id="UP000178179">
    <property type="component" value="Unassembled WGS sequence"/>
</dbReference>
<comment type="caution">
    <text evidence="15">The sequence shown here is derived from an EMBL/GenBank/DDBJ whole genome shotgun (WGS) entry which is preliminary data.</text>
</comment>
<comment type="subunit">
    <text evidence="2">Monomer.</text>
</comment>
<organism evidence="15 16">
    <name type="scientific">Candidatus Colwellbacteria bacterium GWA2_46_10</name>
    <dbReference type="NCBI Taxonomy" id="1797684"/>
    <lineage>
        <taxon>Bacteria</taxon>
        <taxon>Candidatus Colwelliibacteriota</taxon>
    </lineage>
</organism>
<dbReference type="InterPro" id="IPR033705">
    <property type="entry name" value="Anticodon_Ia_Val"/>
</dbReference>
<dbReference type="Pfam" id="PF00133">
    <property type="entry name" value="tRNA-synt_1"/>
    <property type="match status" value="2"/>
</dbReference>
<dbReference type="EMBL" id="MHIS01000014">
    <property type="protein sequence ID" value="OGY56495.1"/>
    <property type="molecule type" value="Genomic_DNA"/>
</dbReference>
<dbReference type="PRINTS" id="PR00986">
    <property type="entry name" value="TRNASYNTHVAL"/>
</dbReference>
<dbReference type="CDD" id="cd00817">
    <property type="entry name" value="ValRS_core"/>
    <property type="match status" value="1"/>
</dbReference>
<feature type="domain" description="Aminoacyl-tRNA synthetase class Ia" evidence="13">
    <location>
        <begin position="470"/>
        <end position="592"/>
    </location>
</feature>
<dbReference type="InterPro" id="IPR009080">
    <property type="entry name" value="tRNAsynth_Ia_anticodon-bd"/>
</dbReference>
<dbReference type="CDD" id="cd07962">
    <property type="entry name" value="Anticodon_Ia_Val"/>
    <property type="match status" value="1"/>
</dbReference>
<dbReference type="InterPro" id="IPR001412">
    <property type="entry name" value="aa-tRNA-synth_I_CS"/>
</dbReference>
<dbReference type="GO" id="GO:0005829">
    <property type="term" value="C:cytosol"/>
    <property type="evidence" value="ECO:0007669"/>
    <property type="project" value="TreeGrafter"/>
</dbReference>
<feature type="domain" description="Aminoacyl-tRNA synthetase class Ia" evidence="13">
    <location>
        <begin position="30"/>
        <end position="465"/>
    </location>
</feature>
<name>A0A1G1YVT9_9BACT</name>
<dbReference type="InterPro" id="IPR014729">
    <property type="entry name" value="Rossmann-like_a/b/a_fold"/>
</dbReference>
<dbReference type="GO" id="GO:0005524">
    <property type="term" value="F:ATP binding"/>
    <property type="evidence" value="ECO:0007669"/>
    <property type="project" value="UniProtKB-KW"/>
</dbReference>
<dbReference type="FunFam" id="3.40.50.620:FF:000032">
    <property type="entry name" value="Valine--tRNA ligase"/>
    <property type="match status" value="1"/>
</dbReference>
<evidence type="ECO:0000256" key="2">
    <source>
        <dbReference type="ARBA" id="ARBA00011245"/>
    </source>
</evidence>
<dbReference type="InterPro" id="IPR002300">
    <property type="entry name" value="aa-tRNA-synth_Ia"/>
</dbReference>
<evidence type="ECO:0000256" key="8">
    <source>
        <dbReference type="ARBA" id="ARBA00022917"/>
    </source>
</evidence>
<dbReference type="PANTHER" id="PTHR11946">
    <property type="entry name" value="VALYL-TRNA SYNTHETASES"/>
    <property type="match status" value="1"/>
</dbReference>
<dbReference type="NCBIfam" id="NF004349">
    <property type="entry name" value="PRK05729.1"/>
    <property type="match status" value="1"/>
</dbReference>
<dbReference type="Gene3D" id="1.10.730.10">
    <property type="entry name" value="Isoleucyl-tRNA Synthetase, Domain 1"/>
    <property type="match status" value="1"/>
</dbReference>
<keyword evidence="7 12" id="KW-0067">ATP-binding</keyword>
<dbReference type="AlphaFoldDB" id="A0A1G1YVT9"/>
<feature type="domain" description="Methionyl/Valyl/Leucyl/Isoleucyl-tRNA synthetase anticodon-binding" evidence="14">
    <location>
        <begin position="635"/>
        <end position="737"/>
    </location>
</feature>
<comment type="catalytic activity">
    <reaction evidence="10">
        <text>tRNA(Val) + L-valine + ATP = L-valyl-tRNA(Val) + AMP + diphosphate</text>
        <dbReference type="Rhea" id="RHEA:10704"/>
        <dbReference type="Rhea" id="RHEA-COMP:9672"/>
        <dbReference type="Rhea" id="RHEA-COMP:9708"/>
        <dbReference type="ChEBI" id="CHEBI:30616"/>
        <dbReference type="ChEBI" id="CHEBI:33019"/>
        <dbReference type="ChEBI" id="CHEBI:57762"/>
        <dbReference type="ChEBI" id="CHEBI:78442"/>
        <dbReference type="ChEBI" id="CHEBI:78537"/>
        <dbReference type="ChEBI" id="CHEBI:456215"/>
        <dbReference type="EC" id="6.1.1.9"/>
    </reaction>
</comment>
<comment type="similarity">
    <text evidence="12">Belongs to the class-I aminoacyl-tRNA synthetase family.</text>
</comment>
<evidence type="ECO:0000256" key="4">
    <source>
        <dbReference type="ARBA" id="ARBA00022490"/>
    </source>
</evidence>
<evidence type="ECO:0000256" key="5">
    <source>
        <dbReference type="ARBA" id="ARBA00022598"/>
    </source>
</evidence>
<dbReference type="SUPFAM" id="SSF47323">
    <property type="entry name" value="Anticodon-binding domain of a subclass of class I aminoacyl-tRNA synthetases"/>
    <property type="match status" value="1"/>
</dbReference>
<dbReference type="SUPFAM" id="SSF52374">
    <property type="entry name" value="Nucleotidylyl transferase"/>
    <property type="match status" value="1"/>
</dbReference>
<dbReference type="GO" id="GO:0002161">
    <property type="term" value="F:aminoacyl-tRNA deacylase activity"/>
    <property type="evidence" value="ECO:0007669"/>
    <property type="project" value="InterPro"/>
</dbReference>
<evidence type="ECO:0000256" key="3">
    <source>
        <dbReference type="ARBA" id="ARBA00013169"/>
    </source>
</evidence>
<evidence type="ECO:0000259" key="13">
    <source>
        <dbReference type="Pfam" id="PF00133"/>
    </source>
</evidence>
<dbReference type="PROSITE" id="PS00178">
    <property type="entry name" value="AA_TRNA_LIGASE_I"/>
    <property type="match status" value="1"/>
</dbReference>
<evidence type="ECO:0000256" key="12">
    <source>
        <dbReference type="RuleBase" id="RU363035"/>
    </source>
</evidence>
<accession>A0A1G1YVT9</accession>
<dbReference type="SUPFAM" id="SSF50677">
    <property type="entry name" value="ValRS/IleRS/LeuRS editing domain"/>
    <property type="match status" value="1"/>
</dbReference>
<evidence type="ECO:0000259" key="14">
    <source>
        <dbReference type="Pfam" id="PF08264"/>
    </source>
</evidence>
<evidence type="ECO:0000256" key="11">
    <source>
        <dbReference type="NCBIfam" id="TIGR00422"/>
    </source>
</evidence>
<dbReference type="GO" id="GO:0004832">
    <property type="term" value="F:valine-tRNA ligase activity"/>
    <property type="evidence" value="ECO:0007669"/>
    <property type="project" value="UniProtKB-UniRule"/>
</dbReference>
<evidence type="ECO:0000256" key="9">
    <source>
        <dbReference type="ARBA" id="ARBA00023146"/>
    </source>
</evidence>
<keyword evidence="9 12" id="KW-0030">Aminoacyl-tRNA synthetase</keyword>
<proteinExistence type="inferred from homology"/>
<evidence type="ECO:0000256" key="10">
    <source>
        <dbReference type="ARBA" id="ARBA00047552"/>
    </source>
</evidence>
<gene>
    <name evidence="15" type="ORF">A2119_00175</name>
</gene>
<reference evidence="15 16" key="1">
    <citation type="journal article" date="2016" name="Nat. Commun.">
        <title>Thousands of microbial genomes shed light on interconnected biogeochemical processes in an aquifer system.</title>
        <authorList>
            <person name="Anantharaman K."/>
            <person name="Brown C.T."/>
            <person name="Hug L.A."/>
            <person name="Sharon I."/>
            <person name="Castelle C.J."/>
            <person name="Probst A.J."/>
            <person name="Thomas B.C."/>
            <person name="Singh A."/>
            <person name="Wilkins M.J."/>
            <person name="Karaoz U."/>
            <person name="Brodie E.L."/>
            <person name="Williams K.H."/>
            <person name="Hubbard S.S."/>
            <person name="Banfield J.F."/>
        </authorList>
    </citation>
    <scope>NUCLEOTIDE SEQUENCE [LARGE SCALE GENOMIC DNA]</scope>
</reference>
<dbReference type="InterPro" id="IPR002303">
    <property type="entry name" value="Valyl-tRNA_ligase"/>
</dbReference>
<keyword evidence="8 12" id="KW-0648">Protein biosynthesis</keyword>
<sequence length="740" mass="85525">MDMAGDLGIMKIMKLDMDSRFDHQKLEPEIYKAWEKSGFFNPDNLVKKGIAKKSAGRFSMVLPPPNVTGVLHMGHAIVLTIEDIMTRFARMQGKKTLWLPGSDHAAIATQAKVEKILYKEKGQSRHDLGREEFLKLVEKFAADSHKTIVNQTRRMGASLDWSREAYTLDDQRNFAVRTAFKRMYDDGLIFRKDRVVNWDPKAQTTISDDEVVHTERKALLYTFKYSKDFPIAIATTRPETKLGDTAVAVHPSDKRYKKYVGKVYDVNFAGEKLQIKIIADKDIDPEFGTGALGVTPAHSMVDYEMSLRHNLPLKQVIDERARMTVGGEDIKDKKTIEAREVILEWLRKENLLEKTEEITQNISTAERTGGVVEPLPKLQWFVDVEKKFKIPKSSIRGIKSESDVTLKELMRTVVKNGQIKILPKRFEKEYFRWIDSLRPWCISRQIWFGHRIPVWYKENKMHVDMDAPKEKGWEQDPDTLDTWFSSSLWTFSTLGWPKQTKDLKEYHPTDVLETAYEILFFWVARMILMSTYLLGEIPFRTVYLHGLVRDEQGKKMSKSLGNSIDPVDMIELYGADAVRISLIIGAAPGSDSKTSEDKIRGYRNFTTKIWNASRFVLMSYDASLKTKPAYTAADKRNLKKLEDTKKRVAGYIEDFKFHRAAELIYQYFWHTFADKVIEQSKDRLRSGKEADRAAAQDVLMKILKESLKMLHPFMPYITESIWGKLPREKGESDMLMVEKC</sequence>
<keyword evidence="6 12" id="KW-0547">Nucleotide-binding</keyword>
<dbReference type="PANTHER" id="PTHR11946:SF93">
    <property type="entry name" value="VALINE--TRNA LIGASE, CHLOROPLASTIC_MITOCHONDRIAL 2"/>
    <property type="match status" value="1"/>
</dbReference>
<keyword evidence="4" id="KW-0963">Cytoplasm</keyword>
<dbReference type="InterPro" id="IPR009008">
    <property type="entry name" value="Val/Leu/Ile-tRNA-synth_edit"/>
</dbReference>
<evidence type="ECO:0000313" key="15">
    <source>
        <dbReference type="EMBL" id="OGY56495.1"/>
    </source>
</evidence>
<comment type="subcellular location">
    <subcellularLocation>
        <location evidence="1">Cytoplasm</location>
    </subcellularLocation>
</comment>
<dbReference type="Gene3D" id="3.40.50.620">
    <property type="entry name" value="HUPs"/>
    <property type="match status" value="2"/>
</dbReference>